<sequence>MKWWGWGHEDVAFDDSNKPGLWPYLENELKIKEIEWTRSVAFEDIDLPEQTTNEAFLGTIRGALDEGQIANDKRTRLIHAAGKSFRDLWLLRHGIVKHAPDCVVFPESEEDVAAIVRAADEHGAVLIPFGGGSNIAGCLEPRDHDGRMVVSLDMCRMHRVLEVDQHSLTARIQPGVYGQHLEDQLAEHGVTLGHFPDSFLHSTLGGWVATRSAGMQSDIYGKIEDMVISLRMVTPSGTIVTRTVPKSSNGIDVRHLCIGSEGILGVITEIVVQVHRKPPREDWHGWLFPDFDSGVAAIHECQRQGCMPTVTRLNDPKKTALSFAFKQPKTGLKETVAKALKWYIGSVKGIDFGRCCLMVVKYEGDRAAFRNMRRGVSAIYRKHRGVCLGPEPGRSFAEAKFDFPHLRDYVMDRNIMADVSETATTWTNLLPLYEDSLAAIDRAICNTGVASWVGCHISHSYPTGASLYFTFGCLQRAGREIEQYLHIKKAAEDAFMKNGGTLSHHHAVGTEHLPWVEEDVSPTGLKAVQAVKEGLDPRGIMNPGKIIPPADPLKAWGLSGEALGRFTGSGQ</sequence>
<evidence type="ECO:0000256" key="3">
    <source>
        <dbReference type="ARBA" id="ARBA00022827"/>
    </source>
</evidence>
<proteinExistence type="inferred from homology"/>
<dbReference type="InterPro" id="IPR016164">
    <property type="entry name" value="FAD-linked_Oxase-like_C"/>
</dbReference>
<dbReference type="PANTHER" id="PTHR46568:SF1">
    <property type="entry name" value="ALKYLDIHYDROXYACETONEPHOSPHATE SYNTHASE, PEROXISOMAL"/>
    <property type="match status" value="1"/>
</dbReference>
<name>A0A381SNK0_9ZZZZ</name>
<dbReference type="InterPro" id="IPR004113">
    <property type="entry name" value="FAD-bd_oxidored_4_C"/>
</dbReference>
<dbReference type="Pfam" id="PF01565">
    <property type="entry name" value="FAD_binding_4"/>
    <property type="match status" value="1"/>
</dbReference>
<dbReference type="SUPFAM" id="SSF56176">
    <property type="entry name" value="FAD-binding/transporter-associated domain-like"/>
    <property type="match status" value="1"/>
</dbReference>
<evidence type="ECO:0000259" key="4">
    <source>
        <dbReference type="Pfam" id="PF01565"/>
    </source>
</evidence>
<dbReference type="Gene3D" id="1.10.45.10">
    <property type="entry name" value="Vanillyl-alcohol Oxidase, Chain A, domain 4"/>
    <property type="match status" value="1"/>
</dbReference>
<dbReference type="InterPro" id="IPR016169">
    <property type="entry name" value="FAD-bd_PCMH_sub2"/>
</dbReference>
<evidence type="ECO:0000313" key="6">
    <source>
        <dbReference type="EMBL" id="SVA04878.1"/>
    </source>
</evidence>
<feature type="domain" description="FAD-binding oxidoreductase/transferase type 4 C-terminal" evidence="5">
    <location>
        <begin position="284"/>
        <end position="546"/>
    </location>
</feature>
<dbReference type="Gene3D" id="3.30.300.330">
    <property type="match status" value="1"/>
</dbReference>
<dbReference type="PANTHER" id="PTHR46568">
    <property type="entry name" value="ALKYLDIHYDROXYACETONEPHOSPHATE SYNTHASE, PEROXISOMAL"/>
    <property type="match status" value="1"/>
</dbReference>
<dbReference type="GO" id="GO:0050660">
    <property type="term" value="F:flavin adenine dinucleotide binding"/>
    <property type="evidence" value="ECO:0007669"/>
    <property type="project" value="InterPro"/>
</dbReference>
<gene>
    <name evidence="6" type="ORF">METZ01_LOCUS57732</name>
</gene>
<evidence type="ECO:0000259" key="5">
    <source>
        <dbReference type="Pfam" id="PF02913"/>
    </source>
</evidence>
<dbReference type="SUPFAM" id="SSF55103">
    <property type="entry name" value="FAD-linked oxidases, C-terminal domain"/>
    <property type="match status" value="1"/>
</dbReference>
<dbReference type="GO" id="GO:0008609">
    <property type="term" value="F:alkylglycerone-phosphate synthase activity"/>
    <property type="evidence" value="ECO:0007669"/>
    <property type="project" value="InterPro"/>
</dbReference>
<dbReference type="EMBL" id="UINC01003274">
    <property type="protein sequence ID" value="SVA04878.1"/>
    <property type="molecule type" value="Genomic_DNA"/>
</dbReference>
<dbReference type="Pfam" id="PF02913">
    <property type="entry name" value="FAD-oxidase_C"/>
    <property type="match status" value="1"/>
</dbReference>
<feature type="domain" description="FAD linked oxidase N-terminal" evidence="4">
    <location>
        <begin position="100"/>
        <end position="241"/>
    </location>
</feature>
<dbReference type="GO" id="GO:0005777">
    <property type="term" value="C:peroxisome"/>
    <property type="evidence" value="ECO:0007669"/>
    <property type="project" value="UniProtKB-ARBA"/>
</dbReference>
<evidence type="ECO:0000256" key="2">
    <source>
        <dbReference type="ARBA" id="ARBA00022630"/>
    </source>
</evidence>
<dbReference type="InterPro" id="IPR025650">
    <property type="entry name" value="Alkyl-DHAP_Synthase"/>
</dbReference>
<dbReference type="InterPro" id="IPR006094">
    <property type="entry name" value="Oxid_FAD_bind_N"/>
</dbReference>
<dbReference type="InterPro" id="IPR036318">
    <property type="entry name" value="FAD-bd_PCMH-like_sf"/>
</dbReference>
<keyword evidence="2" id="KW-0285">Flavoprotein</keyword>
<reference evidence="6" key="1">
    <citation type="submission" date="2018-05" db="EMBL/GenBank/DDBJ databases">
        <authorList>
            <person name="Lanie J.A."/>
            <person name="Ng W.-L."/>
            <person name="Kazmierczak K.M."/>
            <person name="Andrzejewski T.M."/>
            <person name="Davidsen T.M."/>
            <person name="Wayne K.J."/>
            <person name="Tettelin H."/>
            <person name="Glass J.I."/>
            <person name="Rusch D."/>
            <person name="Podicherti R."/>
            <person name="Tsui H.-C.T."/>
            <person name="Winkler M.E."/>
        </authorList>
    </citation>
    <scope>NUCLEOTIDE SEQUENCE</scope>
</reference>
<dbReference type="GO" id="GO:0008610">
    <property type="term" value="P:lipid biosynthetic process"/>
    <property type="evidence" value="ECO:0007669"/>
    <property type="project" value="InterPro"/>
</dbReference>
<protein>
    <submittedName>
        <fullName evidence="6">Uncharacterized protein</fullName>
    </submittedName>
</protein>
<evidence type="ECO:0000256" key="1">
    <source>
        <dbReference type="ARBA" id="ARBA00008000"/>
    </source>
</evidence>
<dbReference type="Gene3D" id="3.30.70.3450">
    <property type="match status" value="1"/>
</dbReference>
<comment type="similarity">
    <text evidence="1">Belongs to the FAD-binding oxidoreductase/transferase type 4 family.</text>
</comment>
<dbReference type="Gene3D" id="3.30.465.10">
    <property type="match status" value="1"/>
</dbReference>
<organism evidence="6">
    <name type="scientific">marine metagenome</name>
    <dbReference type="NCBI Taxonomy" id="408172"/>
    <lineage>
        <taxon>unclassified sequences</taxon>
        <taxon>metagenomes</taxon>
        <taxon>ecological metagenomes</taxon>
    </lineage>
</organism>
<dbReference type="AlphaFoldDB" id="A0A381SNK0"/>
<dbReference type="InterPro" id="IPR016171">
    <property type="entry name" value="Vanillyl_alc_oxidase_C-sub2"/>
</dbReference>
<keyword evidence="3" id="KW-0274">FAD</keyword>
<accession>A0A381SNK0</accession>